<dbReference type="OrthoDB" id="8441103at2"/>
<dbReference type="RefSeq" id="WP_153340394.1">
    <property type="nucleotide sequence ID" value="NZ_WIVE01000002.1"/>
</dbReference>
<protein>
    <recommendedName>
        <fullName evidence="3">DUF922 domain-containing protein</fullName>
    </recommendedName>
</protein>
<dbReference type="Proteomes" id="UP000434582">
    <property type="component" value="Unassembled WGS sequence"/>
</dbReference>
<organism evidence="1 2">
    <name type="scientific">Roseospira navarrensis</name>
    <dbReference type="NCBI Taxonomy" id="140058"/>
    <lineage>
        <taxon>Bacteria</taxon>
        <taxon>Pseudomonadati</taxon>
        <taxon>Pseudomonadota</taxon>
        <taxon>Alphaproteobacteria</taxon>
        <taxon>Rhodospirillales</taxon>
        <taxon>Rhodospirillaceae</taxon>
        <taxon>Roseospira</taxon>
    </lineage>
</organism>
<gene>
    <name evidence="1" type="ORF">GHC57_01400</name>
</gene>
<dbReference type="PROSITE" id="PS51257">
    <property type="entry name" value="PROKAR_LIPOPROTEIN"/>
    <property type="match status" value="1"/>
</dbReference>
<evidence type="ECO:0008006" key="3">
    <source>
        <dbReference type="Google" id="ProtNLM"/>
    </source>
</evidence>
<accession>A0A7X2D334</accession>
<evidence type="ECO:0000313" key="2">
    <source>
        <dbReference type="Proteomes" id="UP000434582"/>
    </source>
</evidence>
<proteinExistence type="predicted"/>
<reference evidence="1 2" key="1">
    <citation type="submission" date="2019-10" db="EMBL/GenBank/DDBJ databases">
        <title>Draft whole-genome sequence of the purple nonsulfur photosynthetic bacterium Roseospira navarrensis DSM 15114.</title>
        <authorList>
            <person name="Kyndt J.A."/>
            <person name="Meyer T.E."/>
        </authorList>
    </citation>
    <scope>NUCLEOTIDE SEQUENCE [LARGE SCALE GENOMIC DNA]</scope>
    <source>
        <strain evidence="1 2">DSM 15114</strain>
    </source>
</reference>
<dbReference type="AlphaFoldDB" id="A0A7X2D334"/>
<sequence>MAWTARLLGLGLLMMGLMVVGLLPAPAVAASCPGERRPVTVEFSTRFDTASLDHTRRKEYIHGLFIKQNALNRRPHGGAQEMAVGLTATQSQFGFNTNVQVYRREGGGYCAYLRSVESYLNQIDTKVYVSRDFPRHSCAYEVTYAHEKKHVGIYYFTQKDFAPRIEARLRDLVSNTAPRVVGSVEEARRVHAREINAGMQPILDALEAERTRRNGMLDTPENYAREQAKCDNWY</sequence>
<keyword evidence="2" id="KW-1185">Reference proteome</keyword>
<dbReference type="EMBL" id="WIVE01000002">
    <property type="protein sequence ID" value="MQX35167.1"/>
    <property type="molecule type" value="Genomic_DNA"/>
</dbReference>
<comment type="caution">
    <text evidence="1">The sequence shown here is derived from an EMBL/GenBank/DDBJ whole genome shotgun (WGS) entry which is preliminary data.</text>
</comment>
<name>A0A7X2D334_9PROT</name>
<evidence type="ECO:0000313" key="1">
    <source>
        <dbReference type="EMBL" id="MQX35167.1"/>
    </source>
</evidence>